<sequence length="938" mass="107344">MRRDGILGDNVSSEESMRLRKKTKINKTWVKRREKWLVLLGVVLHAVYMLSIFDIYFKSPIVHGMDPVKPRFSPPAKRLVLLVADGLRADKFYEPDEEGNYRAPFLRSVIKERGRWGVSHARPPTESRPGHVSIIAGFYEDPSAVTKGWKANPVEFDSVFNRSRHTFSYGSPDIVPIFCGALPHSTWKTYPHEFEDFATDASFLDEWSFDQFQSLLNNSKEDQNLEHLLKQDNIAIFLHLLGCDSNGHAHRPFSSIYLNNVKVVDSIAERVYNLMEGHFKDNRTAYIFTADHGMSDKGSHGDGHPSNTDTPLVAWGAGVKTPRPSSSNHSDCGFRFVDEHSHDTPTPNEWGLDGIERVDVNQADISPLMSTLLGQSCPVNSVGSLPLDYIDFNETFKPLANYSAMLDKIEELISTKDYHSAMELSENLRKLALEGLHYFQTYDWMMLMTVVILGYIGWIFYLVIHVLQSYTSLPGQIMYREEACQVDKKMGKVYILGSLLMGAFSIILLVERSPPLYHAYTAMTVFLWTQILSQYQFLNALLRSFQKEKFDYFVKLLAYGIVSLIILEFLVHSFTERKLYTWCFLIVGSVAPLYLYHAIPWKSWIPGFVCVSCWSLSIFTLMPAEIPDNTFLVVVSGAMIILIGLAARWLELCYGENKFWQNIINPELTKPQLPMLFPLQTPDASSLIKHRLFWWVYRMIFLSSSSFPTVLRHEPKSTEKQWQIHYEALFYAALGLVLVAWVLFENTIFNLSKARRYSVSSNSVVKEVPTENGNRSLELSDARIALIFMVLFNVAFFGTGNFASIASFEISSVYRFITVFSPFLMAALLIFKLFIPFMLVICAFSAITKLIRVPRLGLYFLVILFSDIMTIHFFFLDAEFEDGCDGVNYSAHFVTDTHFSMFKDAVRWADAVSINLGFVLVKSSYNKTRDGRPYRYLR</sequence>
<evidence type="ECO:0000256" key="5">
    <source>
        <dbReference type="ARBA" id="ARBA00022502"/>
    </source>
</evidence>
<comment type="subcellular location">
    <subcellularLocation>
        <location evidence="1 12">Endoplasmic reticulum membrane</location>
        <topology evidence="1 12">Multi-pass membrane protein</topology>
    </subcellularLocation>
</comment>
<evidence type="ECO:0000256" key="6">
    <source>
        <dbReference type="ARBA" id="ARBA00022679"/>
    </source>
</evidence>
<keyword evidence="10 12" id="KW-0472">Membrane</keyword>
<dbReference type="PANTHER" id="PTHR12250:SF0">
    <property type="entry name" value="GPI ETHANOLAMINE PHOSPHATE TRANSFERASE 1"/>
    <property type="match status" value="1"/>
</dbReference>
<evidence type="ECO:0000259" key="13">
    <source>
        <dbReference type="Pfam" id="PF04987"/>
    </source>
</evidence>
<evidence type="ECO:0000313" key="15">
    <source>
        <dbReference type="Proteomes" id="UP000596660"/>
    </source>
</evidence>
<dbReference type="EnsemblPlants" id="AUR62032098-RA">
    <property type="protein sequence ID" value="AUR62032098-RA:cds"/>
    <property type="gene ID" value="AUR62032098"/>
</dbReference>
<dbReference type="Gramene" id="AUR62032098-RA">
    <property type="protein sequence ID" value="AUR62032098-RA:cds"/>
    <property type="gene ID" value="AUR62032098"/>
</dbReference>
<dbReference type="AlphaFoldDB" id="A0A803MMD6"/>
<dbReference type="SUPFAM" id="SSF53649">
    <property type="entry name" value="Alkaline phosphatase-like"/>
    <property type="match status" value="1"/>
</dbReference>
<dbReference type="EC" id="2.-.-.-" evidence="12"/>
<dbReference type="GO" id="GO:0005789">
    <property type="term" value="C:endoplasmic reticulum membrane"/>
    <property type="evidence" value="ECO:0007669"/>
    <property type="project" value="UniProtKB-SubCell"/>
</dbReference>
<dbReference type="InterPro" id="IPR037671">
    <property type="entry name" value="PIGN_N"/>
</dbReference>
<keyword evidence="6 12" id="KW-0808">Transferase</keyword>
<dbReference type="PANTHER" id="PTHR12250">
    <property type="entry name" value="PHOSPHATIDYLINOSITOL GLYCAN, CLASS N"/>
    <property type="match status" value="1"/>
</dbReference>
<dbReference type="InterPro" id="IPR007070">
    <property type="entry name" value="GPI_EtnP_transferase_1"/>
</dbReference>
<keyword evidence="8 12" id="KW-0256">Endoplasmic reticulum</keyword>
<protein>
    <recommendedName>
        <fullName evidence="4 12">GPI ethanolamine phosphate transferase 1</fullName>
        <ecNumber evidence="12">2.-.-.-</ecNumber>
    </recommendedName>
</protein>
<evidence type="ECO:0000256" key="12">
    <source>
        <dbReference type="RuleBase" id="RU367138"/>
    </source>
</evidence>
<feature type="domain" description="GPI ethanolamine phosphate transferase 1 C-terminal" evidence="13">
    <location>
        <begin position="724"/>
        <end position="876"/>
    </location>
</feature>
<comment type="pathway">
    <text evidence="2 12">Glycolipid biosynthesis; glycosylphosphatidylinositol-anchor biosynthesis.</text>
</comment>
<feature type="transmembrane region" description="Helical" evidence="12">
    <location>
        <begin position="579"/>
        <end position="597"/>
    </location>
</feature>
<dbReference type="InterPro" id="IPR017850">
    <property type="entry name" value="Alkaline_phosphatase_core_sf"/>
</dbReference>
<feature type="transmembrane region" description="Helical" evidence="12">
    <location>
        <begin position="491"/>
        <end position="510"/>
    </location>
</feature>
<feature type="transmembrane region" description="Helical" evidence="12">
    <location>
        <begin position="784"/>
        <end position="803"/>
    </location>
</feature>
<dbReference type="UniPathway" id="UPA00196"/>
<dbReference type="OMA" id="HIMLTTS"/>
<organism evidence="14 15">
    <name type="scientific">Chenopodium quinoa</name>
    <name type="common">Quinoa</name>
    <dbReference type="NCBI Taxonomy" id="63459"/>
    <lineage>
        <taxon>Eukaryota</taxon>
        <taxon>Viridiplantae</taxon>
        <taxon>Streptophyta</taxon>
        <taxon>Embryophyta</taxon>
        <taxon>Tracheophyta</taxon>
        <taxon>Spermatophyta</taxon>
        <taxon>Magnoliopsida</taxon>
        <taxon>eudicotyledons</taxon>
        <taxon>Gunneridae</taxon>
        <taxon>Pentapetalae</taxon>
        <taxon>Caryophyllales</taxon>
        <taxon>Chenopodiaceae</taxon>
        <taxon>Chenopodioideae</taxon>
        <taxon>Atripliceae</taxon>
        <taxon>Chenopodium</taxon>
    </lineage>
</organism>
<evidence type="ECO:0000256" key="8">
    <source>
        <dbReference type="ARBA" id="ARBA00022824"/>
    </source>
</evidence>
<dbReference type="FunFam" id="3.40.720.10:FF:000015">
    <property type="entry name" value="GPI ethanolamine phosphate transferase 1"/>
    <property type="match status" value="1"/>
</dbReference>
<evidence type="ECO:0000256" key="2">
    <source>
        <dbReference type="ARBA" id="ARBA00004687"/>
    </source>
</evidence>
<feature type="transmembrane region" description="Helical" evidence="12">
    <location>
        <begin position="444"/>
        <end position="470"/>
    </location>
</feature>
<comment type="similarity">
    <text evidence="3 12">Belongs to the PIGG/PIGN/PIGO family. PIGN subfamily.</text>
</comment>
<dbReference type="GO" id="GO:0051377">
    <property type="term" value="F:mannose-ethanolamine phosphotransferase activity"/>
    <property type="evidence" value="ECO:0007669"/>
    <property type="project" value="UniProtKB-UniRule"/>
</dbReference>
<evidence type="ECO:0000256" key="1">
    <source>
        <dbReference type="ARBA" id="ARBA00004477"/>
    </source>
</evidence>
<evidence type="ECO:0000256" key="10">
    <source>
        <dbReference type="ARBA" id="ARBA00023136"/>
    </source>
</evidence>
<feature type="transmembrane region" description="Helical" evidence="12">
    <location>
        <begin position="905"/>
        <end position="925"/>
    </location>
</feature>
<feature type="transmembrane region" description="Helical" evidence="12">
    <location>
        <begin position="556"/>
        <end position="573"/>
    </location>
</feature>
<proteinExistence type="inferred from homology"/>
<keyword evidence="9 12" id="KW-1133">Transmembrane helix</keyword>
<dbReference type="CDD" id="cd16020">
    <property type="entry name" value="GPI_EPT_1"/>
    <property type="match status" value="1"/>
</dbReference>
<feature type="transmembrane region" description="Helical" evidence="12">
    <location>
        <begin position="604"/>
        <end position="624"/>
    </location>
</feature>
<evidence type="ECO:0000256" key="4">
    <source>
        <dbReference type="ARBA" id="ARBA00020831"/>
    </source>
</evidence>
<name>A0A803MMD6_CHEQI</name>
<dbReference type="Proteomes" id="UP000596660">
    <property type="component" value="Unplaced"/>
</dbReference>
<dbReference type="InterPro" id="IPR002591">
    <property type="entry name" value="Phosphodiest/P_Trfase"/>
</dbReference>
<feature type="domain" description="GPI ethanolamine phosphate transferase 1 C-terminal" evidence="13">
    <location>
        <begin position="434"/>
        <end position="679"/>
    </location>
</feature>
<accession>A0A803MMD6</accession>
<keyword evidence="7 12" id="KW-0812">Transmembrane</keyword>
<keyword evidence="5 12" id="KW-0337">GPI-anchor biosynthesis</keyword>
<feature type="transmembrane region" description="Helical" evidence="12">
    <location>
        <begin position="823"/>
        <end position="844"/>
    </location>
</feature>
<dbReference type="Pfam" id="PF04987">
    <property type="entry name" value="PigN"/>
    <property type="match status" value="2"/>
</dbReference>
<feature type="transmembrane region" description="Helical" evidence="12">
    <location>
        <begin position="36"/>
        <end position="57"/>
    </location>
</feature>
<evidence type="ECO:0000313" key="14">
    <source>
        <dbReference type="EnsemblPlants" id="AUR62032098-RA:cds"/>
    </source>
</evidence>
<evidence type="ECO:0000256" key="3">
    <source>
        <dbReference type="ARBA" id="ARBA00008400"/>
    </source>
</evidence>
<keyword evidence="15" id="KW-1185">Reference proteome</keyword>
<keyword evidence="11" id="KW-0325">Glycoprotein</keyword>
<dbReference type="InterPro" id="IPR017852">
    <property type="entry name" value="GPI_EtnP_transferase_1_C"/>
</dbReference>
<reference evidence="14" key="2">
    <citation type="submission" date="2021-03" db="UniProtKB">
        <authorList>
            <consortium name="EnsemblPlants"/>
        </authorList>
    </citation>
    <scope>IDENTIFICATION</scope>
</reference>
<evidence type="ECO:0000256" key="7">
    <source>
        <dbReference type="ARBA" id="ARBA00022692"/>
    </source>
</evidence>
<evidence type="ECO:0000256" key="9">
    <source>
        <dbReference type="ARBA" id="ARBA00022989"/>
    </source>
</evidence>
<comment type="function">
    <text evidence="12">Ethanolamine phosphate transferase involved in glycosylphosphatidylinositol-anchor biosynthesis. Transfers ethanolamine phosphate to the first alpha-1,4-linked mannose of the glycosylphosphatidylinositol precursor of GPI-anchor.</text>
</comment>
<feature type="transmembrane region" description="Helical" evidence="12">
    <location>
        <begin position="723"/>
        <end position="744"/>
    </location>
</feature>
<evidence type="ECO:0000256" key="11">
    <source>
        <dbReference type="ARBA" id="ARBA00023180"/>
    </source>
</evidence>
<reference evidence="14" key="1">
    <citation type="journal article" date="2017" name="Nature">
        <title>The genome of Chenopodium quinoa.</title>
        <authorList>
            <person name="Jarvis D.E."/>
            <person name="Ho Y.S."/>
            <person name="Lightfoot D.J."/>
            <person name="Schmoeckel S.M."/>
            <person name="Li B."/>
            <person name="Borm T.J.A."/>
            <person name="Ohyanagi H."/>
            <person name="Mineta K."/>
            <person name="Michell C.T."/>
            <person name="Saber N."/>
            <person name="Kharbatia N.M."/>
            <person name="Rupper R.R."/>
            <person name="Sharp A.R."/>
            <person name="Dally N."/>
            <person name="Boughton B.A."/>
            <person name="Woo Y.H."/>
            <person name="Gao G."/>
            <person name="Schijlen E.G.W.M."/>
            <person name="Guo X."/>
            <person name="Momin A.A."/>
            <person name="Negrao S."/>
            <person name="Al-Babili S."/>
            <person name="Gehring C."/>
            <person name="Roessner U."/>
            <person name="Jung C."/>
            <person name="Murphy K."/>
            <person name="Arold S.T."/>
            <person name="Gojobori T."/>
            <person name="van der Linden C.G."/>
            <person name="van Loo E.N."/>
            <person name="Jellen E.N."/>
            <person name="Maughan P.J."/>
            <person name="Tester M."/>
        </authorList>
    </citation>
    <scope>NUCLEOTIDE SEQUENCE [LARGE SCALE GENOMIC DNA]</scope>
    <source>
        <strain evidence="14">cv. PI 614886</strain>
    </source>
</reference>
<dbReference type="Gene3D" id="3.40.720.10">
    <property type="entry name" value="Alkaline Phosphatase, subunit A"/>
    <property type="match status" value="1"/>
</dbReference>
<feature type="transmembrane region" description="Helical" evidence="12">
    <location>
        <begin position="630"/>
        <end position="650"/>
    </location>
</feature>
<feature type="transmembrane region" description="Helical" evidence="12">
    <location>
        <begin position="856"/>
        <end position="875"/>
    </location>
</feature>
<dbReference type="Pfam" id="PF01663">
    <property type="entry name" value="Phosphodiest"/>
    <property type="match status" value="1"/>
</dbReference>
<dbReference type="GO" id="GO:0006506">
    <property type="term" value="P:GPI anchor biosynthetic process"/>
    <property type="evidence" value="ECO:0007669"/>
    <property type="project" value="UniProtKB-UniPathway"/>
</dbReference>